<evidence type="ECO:0000256" key="4">
    <source>
        <dbReference type="ARBA" id="ARBA00022729"/>
    </source>
</evidence>
<feature type="transmembrane region" description="Helical" evidence="7">
    <location>
        <begin position="556"/>
        <end position="577"/>
    </location>
</feature>
<name>A0A813G639_POLGL</name>
<dbReference type="GO" id="GO:0072657">
    <property type="term" value="P:protein localization to membrane"/>
    <property type="evidence" value="ECO:0007669"/>
    <property type="project" value="TreeGrafter"/>
</dbReference>
<evidence type="ECO:0000313" key="8">
    <source>
        <dbReference type="EMBL" id="CAE8620347.1"/>
    </source>
</evidence>
<keyword evidence="4 7" id="KW-0732">Signal</keyword>
<dbReference type="OMA" id="KVYYMFG"/>
<feature type="chain" id="PRO_5033113320" description="Transmembrane 9 superfamily member" evidence="7">
    <location>
        <begin position="29"/>
        <end position="631"/>
    </location>
</feature>
<feature type="transmembrane region" description="Helical" evidence="7">
    <location>
        <begin position="402"/>
        <end position="426"/>
    </location>
</feature>
<evidence type="ECO:0000256" key="5">
    <source>
        <dbReference type="ARBA" id="ARBA00022989"/>
    </source>
</evidence>
<feature type="transmembrane region" description="Helical" evidence="7">
    <location>
        <begin position="485"/>
        <end position="514"/>
    </location>
</feature>
<dbReference type="GO" id="GO:0016020">
    <property type="term" value="C:membrane"/>
    <property type="evidence" value="ECO:0007669"/>
    <property type="project" value="UniProtKB-SubCell"/>
</dbReference>
<comment type="caution">
    <text evidence="8">The sequence shown here is derived from an EMBL/GenBank/DDBJ whole genome shotgun (WGS) entry which is preliminary data.</text>
</comment>
<organism evidence="8 9">
    <name type="scientific">Polarella glacialis</name>
    <name type="common">Dinoflagellate</name>
    <dbReference type="NCBI Taxonomy" id="89957"/>
    <lineage>
        <taxon>Eukaryota</taxon>
        <taxon>Sar</taxon>
        <taxon>Alveolata</taxon>
        <taxon>Dinophyceae</taxon>
        <taxon>Suessiales</taxon>
        <taxon>Suessiaceae</taxon>
        <taxon>Polarella</taxon>
    </lineage>
</organism>
<feature type="transmembrane region" description="Helical" evidence="7">
    <location>
        <begin position="267"/>
        <end position="291"/>
    </location>
</feature>
<feature type="signal peptide" evidence="7">
    <location>
        <begin position="1"/>
        <end position="28"/>
    </location>
</feature>
<dbReference type="Proteomes" id="UP000654075">
    <property type="component" value="Unassembled WGS sequence"/>
</dbReference>
<gene>
    <name evidence="8" type="ORF">PGLA1383_LOCUS37910</name>
</gene>
<feature type="transmembrane region" description="Helical" evidence="7">
    <location>
        <begin position="332"/>
        <end position="359"/>
    </location>
</feature>
<feature type="transmembrane region" description="Helical" evidence="7">
    <location>
        <begin position="520"/>
        <end position="544"/>
    </location>
</feature>
<evidence type="ECO:0000256" key="6">
    <source>
        <dbReference type="ARBA" id="ARBA00023136"/>
    </source>
</evidence>
<proteinExistence type="inferred from homology"/>
<evidence type="ECO:0000256" key="7">
    <source>
        <dbReference type="RuleBase" id="RU363079"/>
    </source>
</evidence>
<dbReference type="AlphaFoldDB" id="A0A813G639"/>
<evidence type="ECO:0000313" key="9">
    <source>
        <dbReference type="Proteomes" id="UP000654075"/>
    </source>
</evidence>
<dbReference type="PANTHER" id="PTHR10766">
    <property type="entry name" value="TRANSMEMBRANE 9 SUPERFAMILY PROTEIN"/>
    <property type="match status" value="1"/>
</dbReference>
<protein>
    <recommendedName>
        <fullName evidence="7">Transmembrane 9 superfamily member</fullName>
    </recommendedName>
</protein>
<dbReference type="GO" id="GO:0005737">
    <property type="term" value="C:cytoplasm"/>
    <property type="evidence" value="ECO:0007669"/>
    <property type="project" value="UniProtKB-ARBA"/>
</dbReference>
<comment type="similarity">
    <text evidence="2 7">Belongs to the nonaspanin (TM9SF) (TC 9.A.2) family.</text>
</comment>
<feature type="transmembrane region" description="Helical" evidence="7">
    <location>
        <begin position="597"/>
        <end position="621"/>
    </location>
</feature>
<keyword evidence="6 7" id="KW-0472">Membrane</keyword>
<evidence type="ECO:0000256" key="3">
    <source>
        <dbReference type="ARBA" id="ARBA00022692"/>
    </source>
</evidence>
<keyword evidence="5 7" id="KW-1133">Transmembrane helix</keyword>
<keyword evidence="9" id="KW-1185">Reference proteome</keyword>
<dbReference type="Pfam" id="PF02990">
    <property type="entry name" value="EMP70"/>
    <property type="match status" value="1"/>
</dbReference>
<dbReference type="OrthoDB" id="1666796at2759"/>
<reference evidence="8" key="1">
    <citation type="submission" date="2021-02" db="EMBL/GenBank/DDBJ databases">
        <authorList>
            <person name="Dougan E. K."/>
            <person name="Rhodes N."/>
            <person name="Thang M."/>
            <person name="Chan C."/>
        </authorList>
    </citation>
    <scope>NUCLEOTIDE SEQUENCE</scope>
</reference>
<dbReference type="EMBL" id="CAJNNV010027420">
    <property type="protein sequence ID" value="CAE8620347.1"/>
    <property type="molecule type" value="Genomic_DNA"/>
</dbReference>
<evidence type="ECO:0000256" key="1">
    <source>
        <dbReference type="ARBA" id="ARBA00004141"/>
    </source>
</evidence>
<comment type="subcellular location">
    <subcellularLocation>
        <location evidence="1">Membrane</location>
        <topology evidence="1">Multi-pass membrane protein</topology>
    </subcellularLocation>
</comment>
<keyword evidence="3 7" id="KW-0812">Transmembrane</keyword>
<sequence>MPMPGLPWRLLSAVSAAVISLSSRPATGFYLPGVAPIEYQDGARVELKVNKLTSVKTQLPYGYYTLPYCRPKVIQDSVENLGEILEGDLIENSPYDIRMRENVICKILCKQKLTKEMKDKFKAMIKDEYLVNWIVDNLPAATRYVKRTKEEGAVTYVNGFPVGVEKKGSYYLHNHVRLNLKYHSNPERYEGYRIVGFEVEPFSVTQAETGVPDSTTALCEEGHLAPVFDLMQHDELMFTYDVIWAESEIRWVSRFDNYLKMTSGGQIHWFSIMNSLMIMLFLSGMVAMIILRTLHRDITKYNELASAEEAAEETGWKLVHGDVFRKPRYSKFLAVAVGSGVQIIGMSVVTLVLALFGILSPAHRGALLQSMMLLFAFMGVFAGYVSSRLYKMFNGADWKQTTLLTAFLFPGIFFMIFFILNLFIWGQKSSGAVPFTTMFAMLCLWFGISVPLVFLGAYFGFRKANIELPVRTNQIPRQIPAQPNFLHPIFTCLVGGVLPFGAVFTELFFIMSSIWQHQFYYLFGFLALVLVILLITCAEISIALTYFQLTSEDYNWWWRSFLSCGSSAIYVFAYSVVYFTTRLQIDKFVSTLLYFGYMYMISLLLFLLTGSVGMLASFAFVRSIYSSIKID</sequence>
<dbReference type="PANTHER" id="PTHR10766:SF111">
    <property type="entry name" value="TRANSMEMBRANE 9 SUPERFAMILY MEMBER 2"/>
    <property type="match status" value="1"/>
</dbReference>
<accession>A0A813G639</accession>
<feature type="transmembrane region" description="Helical" evidence="7">
    <location>
        <begin position="371"/>
        <end position="390"/>
    </location>
</feature>
<feature type="transmembrane region" description="Helical" evidence="7">
    <location>
        <begin position="438"/>
        <end position="461"/>
    </location>
</feature>
<dbReference type="InterPro" id="IPR004240">
    <property type="entry name" value="EMP70"/>
</dbReference>
<evidence type="ECO:0000256" key="2">
    <source>
        <dbReference type="ARBA" id="ARBA00005227"/>
    </source>
</evidence>